<evidence type="ECO:0000313" key="5">
    <source>
        <dbReference type="Proteomes" id="UP001233673"/>
    </source>
</evidence>
<dbReference type="Gene3D" id="3.30.1490.20">
    <property type="entry name" value="ATP-grasp fold, A domain"/>
    <property type="match status" value="2"/>
</dbReference>
<dbReference type="EMBL" id="JASNFN010000041">
    <property type="protein sequence ID" value="MDP5185251.1"/>
    <property type="molecule type" value="Genomic_DNA"/>
</dbReference>
<evidence type="ECO:0000256" key="1">
    <source>
        <dbReference type="SAM" id="MobiDB-lite"/>
    </source>
</evidence>
<gene>
    <name evidence="4" type="ORF">QOZ88_21675</name>
</gene>
<protein>
    <submittedName>
        <fullName evidence="4">PEP/pyruvate-binding domain-containing protein</fullName>
    </submittedName>
</protein>
<dbReference type="Gene3D" id="3.50.30.10">
    <property type="entry name" value="Phosphohistidine domain"/>
    <property type="match status" value="1"/>
</dbReference>
<feature type="region of interest" description="Disordered" evidence="1">
    <location>
        <begin position="561"/>
        <end position="606"/>
    </location>
</feature>
<dbReference type="PANTHER" id="PTHR43615:SF1">
    <property type="entry name" value="PPDK_N DOMAIN-CONTAINING PROTEIN"/>
    <property type="match status" value="1"/>
</dbReference>
<dbReference type="PANTHER" id="PTHR43615">
    <property type="entry name" value="PHOSPHOENOLPYRUVATE SYNTHASE-RELATED"/>
    <property type="match status" value="1"/>
</dbReference>
<proteinExistence type="predicted"/>
<reference evidence="5" key="1">
    <citation type="submission" date="2023-05" db="EMBL/GenBank/DDBJ databases">
        <title>Draft genome of Pseudofrankia sp. BMG5.37.</title>
        <authorList>
            <person name="Gtari M."/>
            <person name="Ghodhbane F."/>
            <person name="Sbissi I."/>
        </authorList>
    </citation>
    <scope>NUCLEOTIDE SEQUENCE [LARGE SCALE GENOMIC DNA]</scope>
    <source>
        <strain evidence="5">BMG 814</strain>
    </source>
</reference>
<dbReference type="SUPFAM" id="SSF56059">
    <property type="entry name" value="Glutathione synthetase ATP-binding domain-like"/>
    <property type="match status" value="1"/>
</dbReference>
<dbReference type="InterPro" id="IPR036637">
    <property type="entry name" value="Phosphohistidine_dom_sf"/>
</dbReference>
<feature type="compositionally biased region" description="Gly residues" evidence="1">
    <location>
        <begin position="588"/>
        <end position="600"/>
    </location>
</feature>
<organism evidence="4 5">
    <name type="scientific">Blastococcus carthaginiensis</name>
    <dbReference type="NCBI Taxonomy" id="3050034"/>
    <lineage>
        <taxon>Bacteria</taxon>
        <taxon>Bacillati</taxon>
        <taxon>Actinomycetota</taxon>
        <taxon>Actinomycetes</taxon>
        <taxon>Geodermatophilales</taxon>
        <taxon>Geodermatophilaceae</taxon>
        <taxon>Blastococcus</taxon>
    </lineage>
</organism>
<dbReference type="Pfam" id="PF01326">
    <property type="entry name" value="PPDK_N"/>
    <property type="match status" value="2"/>
</dbReference>
<sequence length="687" mass="71622">MPATSTDDSSGRPPVADGPAVVRLDDEAAADDRITGAKAAALARAHRGGLPIVPGFVVTTGAVEQLAGGSPLPDDVRAAWRELSAEGRHALVVRSSSTVEDLGDSSMAGRFESVVGVRGPEAFERAVATVVASRETAATGSDTLTGREPLAVLVQPLLDARSGGVLFGIDPVSGREDRLVVAAVTGGPDRLVSGEVDGDRYELDRSGRRTDVTRGDGGVRLRKAQLRALAELARRTAQVFGGPQDVEWAFDEGNHLRLLQSRPVTAEARGRPHGPVLGPGPVAETFPEPLQPLEADLWIPPLRDALRHALLLAGTADRTAVDDSPLVSVLGGWVALDLDLLEPRPEAPRLRDRLDPRPRLRRLRVSWRVGRLRSALPALAQDVIGATDHALGGVPPLGELTDRQLVALLHRVGPALRSVHAHEVLMGMLVDPDAPRLTGVSAALRVLGRSRQAGLADAEIVAANPVVLALAAPQICRTPQLPPDVEPPDSAPPVEETDAGLLREALRLRVRWLQEVTARAAWALGERLTAAGRLGGPEEVRGLRLADLAAAVHDPAVVLRPEEEEPGEPLPARFRMSDTGRPVPVAGAAGGTGAGGGSGAGPVHHGDDPPEGAVLVVRTLDPSLAPVLPRLAGLVAETGSVLAHLAILARESGVPTVVGLAGALEEFAPGTTVRVDGDSGTVEEEGS</sequence>
<evidence type="ECO:0000313" key="4">
    <source>
        <dbReference type="EMBL" id="MDP5185251.1"/>
    </source>
</evidence>
<dbReference type="InterPro" id="IPR002192">
    <property type="entry name" value="PPDK_AMP/ATP-bd"/>
</dbReference>
<feature type="domain" description="PEP-utilising enzyme mobile" evidence="2">
    <location>
        <begin position="610"/>
        <end position="680"/>
    </location>
</feature>
<dbReference type="InterPro" id="IPR051549">
    <property type="entry name" value="PEP_Utilizing_Enz"/>
</dbReference>
<accession>A0ABT9II41</accession>
<evidence type="ECO:0000259" key="3">
    <source>
        <dbReference type="Pfam" id="PF01326"/>
    </source>
</evidence>
<dbReference type="Pfam" id="PF00391">
    <property type="entry name" value="PEP-utilizers"/>
    <property type="match status" value="1"/>
</dbReference>
<dbReference type="InterPro" id="IPR008279">
    <property type="entry name" value="PEP-util_enz_mobile_dom"/>
</dbReference>
<keyword evidence="5" id="KW-1185">Reference proteome</keyword>
<feature type="region of interest" description="Disordered" evidence="1">
    <location>
        <begin position="1"/>
        <end position="22"/>
    </location>
</feature>
<feature type="domain" description="Pyruvate phosphate dikinase AMP/ATP-binding" evidence="3">
    <location>
        <begin position="220"/>
        <end position="269"/>
    </location>
</feature>
<dbReference type="RefSeq" id="WP_306001769.1">
    <property type="nucleotide sequence ID" value="NZ_JASNFN010000041.1"/>
</dbReference>
<feature type="domain" description="Pyruvate phosphate dikinase AMP/ATP-binding" evidence="3">
    <location>
        <begin position="73"/>
        <end position="209"/>
    </location>
</feature>
<dbReference type="SUPFAM" id="SSF52009">
    <property type="entry name" value="Phosphohistidine domain"/>
    <property type="match status" value="1"/>
</dbReference>
<dbReference type="Proteomes" id="UP001233673">
    <property type="component" value="Unassembled WGS sequence"/>
</dbReference>
<comment type="caution">
    <text evidence="4">The sequence shown here is derived from an EMBL/GenBank/DDBJ whole genome shotgun (WGS) entry which is preliminary data.</text>
</comment>
<dbReference type="InterPro" id="IPR013815">
    <property type="entry name" value="ATP_grasp_subdomain_1"/>
</dbReference>
<name>A0ABT9II41_9ACTN</name>
<dbReference type="Gene3D" id="3.30.470.20">
    <property type="entry name" value="ATP-grasp fold, B domain"/>
    <property type="match status" value="2"/>
</dbReference>
<evidence type="ECO:0000259" key="2">
    <source>
        <dbReference type="Pfam" id="PF00391"/>
    </source>
</evidence>